<dbReference type="Pfam" id="PF00400">
    <property type="entry name" value="WD40"/>
    <property type="match status" value="3"/>
</dbReference>
<protein>
    <submittedName>
        <fullName evidence="6">Uncharacterized protein</fullName>
    </submittedName>
</protein>
<dbReference type="InterPro" id="IPR015943">
    <property type="entry name" value="WD40/YVTN_repeat-like_dom_sf"/>
</dbReference>
<dbReference type="GO" id="GO:0006364">
    <property type="term" value="P:rRNA processing"/>
    <property type="evidence" value="ECO:0007669"/>
    <property type="project" value="InterPro"/>
</dbReference>
<proteinExistence type="predicted"/>
<dbReference type="SMART" id="SM00320">
    <property type="entry name" value="WD40"/>
    <property type="match status" value="6"/>
</dbReference>
<dbReference type="InterPro" id="IPR019775">
    <property type="entry name" value="WD40_repeat_CS"/>
</dbReference>
<evidence type="ECO:0000313" key="7">
    <source>
        <dbReference type="Proteomes" id="UP000187209"/>
    </source>
</evidence>
<dbReference type="PANTHER" id="PTHR14091:SF0">
    <property type="entry name" value="PERIODIC TRYPTOPHAN PROTEIN 1 HOMOLOG"/>
    <property type="match status" value="1"/>
</dbReference>
<evidence type="ECO:0000313" key="6">
    <source>
        <dbReference type="EMBL" id="OMJ90092.1"/>
    </source>
</evidence>
<sequence>MSLITCLAWVPKGYAASNPVAEKVTPEDLAEIKAGEGIDMDMDNYENEECLPEFAGVDYEPQLENYKDESEEEDNIIQPNDCILVAGVQNGDFSELHVYVYVQETSSLYVHHDIILPAYPLSLQWLPYNPSTPSKPGNCLAVGGFIPEIEIWDLDVLESLEPTSRMGGLKRVESQSGKKRKKTKTYKTGSHHDAVLSLHMHPTRNNLLASGSADKKVKLWDIIESKCKSTFDYHQDKVQGVKWHPTEEKILASAGIEGNIYIKSADNPTANMQTSVPSSIESIAWNPFEANQLSVSTEDGYFYTYDARSINKPMYEAKLHSEACCFSYSPGKCGLLATAGKDKMVKIWDDRNMELVAERNANVDELFCIEFYKDCPFVLATGGLGGEIAIWDTEENSSVSSRWSNA</sequence>
<dbReference type="Proteomes" id="UP000187209">
    <property type="component" value="Unassembled WGS sequence"/>
</dbReference>
<feature type="repeat" description="WD" evidence="4">
    <location>
        <begin position="188"/>
        <end position="230"/>
    </location>
</feature>
<dbReference type="InterPro" id="IPR044285">
    <property type="entry name" value="PWP1"/>
</dbReference>
<dbReference type="EMBL" id="MPUH01000110">
    <property type="protein sequence ID" value="OMJ90092.1"/>
    <property type="molecule type" value="Genomic_DNA"/>
</dbReference>
<dbReference type="InterPro" id="IPR036322">
    <property type="entry name" value="WD40_repeat_dom_sf"/>
</dbReference>
<dbReference type="GO" id="GO:0005634">
    <property type="term" value="C:nucleus"/>
    <property type="evidence" value="ECO:0007669"/>
    <property type="project" value="TreeGrafter"/>
</dbReference>
<keyword evidence="7" id="KW-1185">Reference proteome</keyword>
<reference evidence="6 7" key="1">
    <citation type="submission" date="2016-11" db="EMBL/GenBank/DDBJ databases">
        <title>The macronuclear genome of Stentor coeruleus: a giant cell with tiny introns.</title>
        <authorList>
            <person name="Slabodnick M."/>
            <person name="Ruby J.G."/>
            <person name="Reiff S.B."/>
            <person name="Swart E.C."/>
            <person name="Gosai S."/>
            <person name="Prabakaran S."/>
            <person name="Witkowska E."/>
            <person name="Larue G.E."/>
            <person name="Fisher S."/>
            <person name="Freeman R.M."/>
            <person name="Gunawardena J."/>
            <person name="Chu W."/>
            <person name="Stover N.A."/>
            <person name="Gregory B.D."/>
            <person name="Nowacki M."/>
            <person name="Derisi J."/>
            <person name="Roy S.W."/>
            <person name="Marshall W.F."/>
            <person name="Sood P."/>
        </authorList>
    </citation>
    <scope>NUCLEOTIDE SEQUENCE [LARGE SCALE GENOMIC DNA]</scope>
    <source>
        <strain evidence="6">WM001</strain>
    </source>
</reference>
<evidence type="ECO:0000256" key="4">
    <source>
        <dbReference type="PROSITE-ProRule" id="PRU00221"/>
    </source>
</evidence>
<evidence type="ECO:0000256" key="5">
    <source>
        <dbReference type="SAM" id="MobiDB-lite"/>
    </source>
</evidence>
<dbReference type="PROSITE" id="PS50294">
    <property type="entry name" value="WD_REPEATS_REGION"/>
    <property type="match status" value="1"/>
</dbReference>
<evidence type="ECO:0000256" key="2">
    <source>
        <dbReference type="ARBA" id="ARBA00022574"/>
    </source>
</evidence>
<dbReference type="AlphaFoldDB" id="A0A1R2CM49"/>
<evidence type="ECO:0000256" key="3">
    <source>
        <dbReference type="ARBA" id="ARBA00022737"/>
    </source>
</evidence>
<accession>A0A1R2CM49</accession>
<keyword evidence="3" id="KW-0677">Repeat</keyword>
<name>A0A1R2CM49_9CILI</name>
<dbReference type="PROSITE" id="PS00678">
    <property type="entry name" value="WD_REPEATS_1"/>
    <property type="match status" value="1"/>
</dbReference>
<gene>
    <name evidence="6" type="ORF">SteCoe_7577</name>
</gene>
<dbReference type="InterPro" id="IPR001680">
    <property type="entry name" value="WD40_rpt"/>
</dbReference>
<dbReference type="InterPro" id="IPR020472">
    <property type="entry name" value="WD40_PAC1"/>
</dbReference>
<dbReference type="SUPFAM" id="SSF50978">
    <property type="entry name" value="WD40 repeat-like"/>
    <property type="match status" value="1"/>
</dbReference>
<evidence type="ECO:0000256" key="1">
    <source>
        <dbReference type="ARBA" id="ARBA00022553"/>
    </source>
</evidence>
<feature type="region of interest" description="Disordered" evidence="5">
    <location>
        <begin position="167"/>
        <end position="186"/>
    </location>
</feature>
<dbReference type="OrthoDB" id="270624at2759"/>
<dbReference type="PRINTS" id="PR00320">
    <property type="entry name" value="GPROTEINBRPT"/>
</dbReference>
<dbReference type="PROSITE" id="PS50082">
    <property type="entry name" value="WD_REPEATS_2"/>
    <property type="match status" value="2"/>
</dbReference>
<comment type="caution">
    <text evidence="6">The sequence shown here is derived from an EMBL/GenBank/DDBJ whole genome shotgun (WGS) entry which is preliminary data.</text>
</comment>
<keyword evidence="2 4" id="KW-0853">WD repeat</keyword>
<feature type="repeat" description="WD" evidence="4">
    <location>
        <begin position="335"/>
        <end position="358"/>
    </location>
</feature>
<dbReference type="Gene3D" id="2.130.10.10">
    <property type="entry name" value="YVTN repeat-like/Quinoprotein amine dehydrogenase"/>
    <property type="match status" value="2"/>
</dbReference>
<dbReference type="PANTHER" id="PTHR14091">
    <property type="entry name" value="PERIODIC TRYPTOPHAN PROTEIN 1"/>
    <property type="match status" value="1"/>
</dbReference>
<organism evidence="6 7">
    <name type="scientific">Stentor coeruleus</name>
    <dbReference type="NCBI Taxonomy" id="5963"/>
    <lineage>
        <taxon>Eukaryota</taxon>
        <taxon>Sar</taxon>
        <taxon>Alveolata</taxon>
        <taxon>Ciliophora</taxon>
        <taxon>Postciliodesmatophora</taxon>
        <taxon>Heterotrichea</taxon>
        <taxon>Heterotrichida</taxon>
        <taxon>Stentoridae</taxon>
        <taxon>Stentor</taxon>
    </lineage>
</organism>
<keyword evidence="1" id="KW-0597">Phosphoprotein</keyword>